<evidence type="ECO:0000313" key="1">
    <source>
        <dbReference type="EMBL" id="DAD71959.1"/>
    </source>
</evidence>
<name>A0A8S5LQ30_9CAUD</name>
<protein>
    <submittedName>
        <fullName evidence="1">Uncharacterized protein</fullName>
    </submittedName>
</protein>
<sequence length="117" mass="13856">MGLLDKSNKSKLIRRYRGYNLEIVNLECEAVGTKDMDDDLFIQMFNRYPLEAFIENNIPEYDIVYDSHRFYMIRCLRMVDGTNAQIHSRVMTHDYHFTVRGGGFVFYVGIDKERSKV</sequence>
<reference evidence="1" key="1">
    <citation type="journal article" date="2021" name="Proc. Natl. Acad. Sci. U.S.A.">
        <title>A Catalog of Tens of Thousands of Viruses from Human Metagenomes Reveals Hidden Associations with Chronic Diseases.</title>
        <authorList>
            <person name="Tisza M.J."/>
            <person name="Buck C.B."/>
        </authorList>
    </citation>
    <scope>NUCLEOTIDE SEQUENCE</scope>
    <source>
        <strain evidence="1">Ct0f722</strain>
    </source>
</reference>
<accession>A0A8S5LQ30</accession>
<proteinExistence type="predicted"/>
<dbReference type="EMBL" id="BK015890">
    <property type="protein sequence ID" value="DAD71959.1"/>
    <property type="molecule type" value="Genomic_DNA"/>
</dbReference>
<organism evidence="1">
    <name type="scientific">Myoviridae sp. ct0f722</name>
    <dbReference type="NCBI Taxonomy" id="2827599"/>
    <lineage>
        <taxon>Viruses</taxon>
        <taxon>Duplodnaviria</taxon>
        <taxon>Heunggongvirae</taxon>
        <taxon>Uroviricota</taxon>
        <taxon>Caudoviricetes</taxon>
    </lineage>
</organism>